<reference evidence="1" key="1">
    <citation type="submission" date="2014-11" db="EMBL/GenBank/DDBJ databases">
        <authorList>
            <person name="Amaro Gonzalez C."/>
        </authorList>
    </citation>
    <scope>NUCLEOTIDE SEQUENCE</scope>
</reference>
<accession>A0A0E9U3H8</accession>
<proteinExistence type="predicted"/>
<reference evidence="1" key="2">
    <citation type="journal article" date="2015" name="Fish Shellfish Immunol.">
        <title>Early steps in the European eel (Anguilla anguilla)-Vibrio vulnificus interaction in the gills: Role of the RtxA13 toxin.</title>
        <authorList>
            <person name="Callol A."/>
            <person name="Pajuelo D."/>
            <person name="Ebbesson L."/>
            <person name="Teles M."/>
            <person name="MacKenzie S."/>
            <person name="Amaro C."/>
        </authorList>
    </citation>
    <scope>NUCLEOTIDE SEQUENCE</scope>
</reference>
<evidence type="ECO:0000313" key="1">
    <source>
        <dbReference type="EMBL" id="JAH60282.1"/>
    </source>
</evidence>
<dbReference type="EMBL" id="GBXM01048295">
    <property type="protein sequence ID" value="JAH60282.1"/>
    <property type="molecule type" value="Transcribed_RNA"/>
</dbReference>
<protein>
    <submittedName>
        <fullName evidence="1">Uncharacterized protein</fullName>
    </submittedName>
</protein>
<organism evidence="1">
    <name type="scientific">Anguilla anguilla</name>
    <name type="common">European freshwater eel</name>
    <name type="synonym">Muraena anguilla</name>
    <dbReference type="NCBI Taxonomy" id="7936"/>
    <lineage>
        <taxon>Eukaryota</taxon>
        <taxon>Metazoa</taxon>
        <taxon>Chordata</taxon>
        <taxon>Craniata</taxon>
        <taxon>Vertebrata</taxon>
        <taxon>Euteleostomi</taxon>
        <taxon>Actinopterygii</taxon>
        <taxon>Neopterygii</taxon>
        <taxon>Teleostei</taxon>
        <taxon>Anguilliformes</taxon>
        <taxon>Anguillidae</taxon>
        <taxon>Anguilla</taxon>
    </lineage>
</organism>
<name>A0A0E9U3H8_ANGAN</name>
<dbReference type="AlphaFoldDB" id="A0A0E9U3H8"/>
<sequence length="35" mass="4062">MVCVLHSVNRLKVILRCTYYFNLPFSFVPNLSSIS</sequence>